<accession>A0A9J6B005</accession>
<evidence type="ECO:0000256" key="1">
    <source>
        <dbReference type="SAM" id="MobiDB-lite"/>
    </source>
</evidence>
<comment type="caution">
    <text evidence="2">The sequence shown here is derived from an EMBL/GenBank/DDBJ whole genome shotgun (WGS) entry which is preliminary data.</text>
</comment>
<evidence type="ECO:0000313" key="3">
    <source>
        <dbReference type="Proteomes" id="UP000824120"/>
    </source>
</evidence>
<protein>
    <submittedName>
        <fullName evidence="2">Uncharacterized protein</fullName>
    </submittedName>
</protein>
<feature type="region of interest" description="Disordered" evidence="1">
    <location>
        <begin position="1"/>
        <end position="34"/>
    </location>
</feature>
<name>A0A9J6B005_SOLCO</name>
<dbReference type="AlphaFoldDB" id="A0A9J6B005"/>
<keyword evidence="3" id="KW-1185">Reference proteome</keyword>
<dbReference type="EMBL" id="JACXVP010000001">
    <property type="protein sequence ID" value="KAG5629843.1"/>
    <property type="molecule type" value="Genomic_DNA"/>
</dbReference>
<sequence>MPNNHLPHYHDEKHKYSTTPYPSTTLPNRELPIPRNPKLYSKKSSVPESHEFIHSLRHELYNTESTFANDIPTFNPNVALYNLGIDGQPKLERSQPHSTTKSNIRKDYKQPNTINIDTTRTNPGANHSGVLPYPSLSHNPVQLEQAAPIELLYQLLLKTNTRHAQSKSGIRGHDVQ</sequence>
<reference evidence="2 3" key="1">
    <citation type="submission" date="2020-09" db="EMBL/GenBank/DDBJ databases">
        <title>De no assembly of potato wild relative species, Solanum commersonii.</title>
        <authorList>
            <person name="Cho K."/>
        </authorList>
    </citation>
    <scope>NUCLEOTIDE SEQUENCE [LARGE SCALE GENOMIC DNA]</scope>
    <source>
        <strain evidence="2">LZ3.2</strain>
        <tissue evidence="2">Leaf</tissue>
    </source>
</reference>
<organism evidence="2 3">
    <name type="scientific">Solanum commersonii</name>
    <name type="common">Commerson's wild potato</name>
    <name type="synonym">Commerson's nightshade</name>
    <dbReference type="NCBI Taxonomy" id="4109"/>
    <lineage>
        <taxon>Eukaryota</taxon>
        <taxon>Viridiplantae</taxon>
        <taxon>Streptophyta</taxon>
        <taxon>Embryophyta</taxon>
        <taxon>Tracheophyta</taxon>
        <taxon>Spermatophyta</taxon>
        <taxon>Magnoliopsida</taxon>
        <taxon>eudicotyledons</taxon>
        <taxon>Gunneridae</taxon>
        <taxon>Pentapetalae</taxon>
        <taxon>asterids</taxon>
        <taxon>lamiids</taxon>
        <taxon>Solanales</taxon>
        <taxon>Solanaceae</taxon>
        <taxon>Solanoideae</taxon>
        <taxon>Solaneae</taxon>
        <taxon>Solanum</taxon>
    </lineage>
</organism>
<evidence type="ECO:0000313" key="2">
    <source>
        <dbReference type="EMBL" id="KAG5629843.1"/>
    </source>
</evidence>
<feature type="compositionally biased region" description="Polar residues" evidence="1">
    <location>
        <begin position="110"/>
        <end position="125"/>
    </location>
</feature>
<feature type="region of interest" description="Disordered" evidence="1">
    <location>
        <begin position="89"/>
        <end position="133"/>
    </location>
</feature>
<dbReference type="Proteomes" id="UP000824120">
    <property type="component" value="Chromosome 1"/>
</dbReference>
<gene>
    <name evidence="2" type="ORF">H5410_001560</name>
</gene>
<proteinExistence type="predicted"/>